<reference evidence="2 3" key="1">
    <citation type="submission" date="2019-05" db="EMBL/GenBank/DDBJ databases">
        <title>Draft genome sequence of Nonomuraea turkmeniaca DSM 43926.</title>
        <authorList>
            <person name="Saricaoglu S."/>
            <person name="Isik K."/>
        </authorList>
    </citation>
    <scope>NUCLEOTIDE SEQUENCE [LARGE SCALE GENOMIC DNA]</scope>
    <source>
        <strain evidence="2 3">DSM 43926</strain>
    </source>
</reference>
<evidence type="ECO:0000313" key="2">
    <source>
        <dbReference type="EMBL" id="TMR18535.1"/>
    </source>
</evidence>
<dbReference type="EMBL" id="VCKY01000070">
    <property type="protein sequence ID" value="TMR18535.1"/>
    <property type="molecule type" value="Genomic_DNA"/>
</dbReference>
<protein>
    <recommendedName>
        <fullName evidence="4">PepSY domain-containing protein</fullName>
    </recommendedName>
</protein>
<keyword evidence="3" id="KW-1185">Reference proteome</keyword>
<dbReference type="Proteomes" id="UP000309128">
    <property type="component" value="Unassembled WGS sequence"/>
</dbReference>
<organism evidence="2 3">
    <name type="scientific">Nonomuraea turkmeniaca</name>
    <dbReference type="NCBI Taxonomy" id="103838"/>
    <lineage>
        <taxon>Bacteria</taxon>
        <taxon>Bacillati</taxon>
        <taxon>Actinomycetota</taxon>
        <taxon>Actinomycetes</taxon>
        <taxon>Streptosporangiales</taxon>
        <taxon>Streptosporangiaceae</taxon>
        <taxon>Nonomuraea</taxon>
    </lineage>
</organism>
<accession>A0A5S4FGC0</accession>
<comment type="caution">
    <text evidence="2">The sequence shown here is derived from an EMBL/GenBank/DDBJ whole genome shotgun (WGS) entry which is preliminary data.</text>
</comment>
<evidence type="ECO:0000313" key="3">
    <source>
        <dbReference type="Proteomes" id="UP000309128"/>
    </source>
</evidence>
<gene>
    <name evidence="2" type="ORF">ETD86_21535</name>
</gene>
<feature type="region of interest" description="Disordered" evidence="1">
    <location>
        <begin position="40"/>
        <end position="62"/>
    </location>
</feature>
<dbReference type="OrthoDB" id="9881800at2"/>
<dbReference type="RefSeq" id="WP_138667951.1">
    <property type="nucleotide sequence ID" value="NZ_VCKY01000070.1"/>
</dbReference>
<dbReference type="AlphaFoldDB" id="A0A5S4FGC0"/>
<sequence>MRKTEEPVGRAATKRGRERLALQKIANDKGCDATDLTYEEDKRSGTAKVTNKNGQVEGRFSW</sequence>
<proteinExistence type="predicted"/>
<evidence type="ECO:0008006" key="4">
    <source>
        <dbReference type="Google" id="ProtNLM"/>
    </source>
</evidence>
<name>A0A5S4FGC0_9ACTN</name>
<feature type="region of interest" description="Disordered" evidence="1">
    <location>
        <begin position="1"/>
        <end position="21"/>
    </location>
</feature>
<evidence type="ECO:0000256" key="1">
    <source>
        <dbReference type="SAM" id="MobiDB-lite"/>
    </source>
</evidence>